<proteinExistence type="predicted"/>
<dbReference type="Proteomes" id="UP000051574">
    <property type="component" value="Unassembled WGS sequence"/>
</dbReference>
<evidence type="ECO:0008006" key="4">
    <source>
        <dbReference type="Google" id="ProtNLM"/>
    </source>
</evidence>
<dbReference type="OrthoDB" id="6784566at2759"/>
<accession>A0A0T6B7N5</accession>
<dbReference type="AlphaFoldDB" id="A0A0T6B7N5"/>
<evidence type="ECO:0000256" key="1">
    <source>
        <dbReference type="SAM" id="SignalP"/>
    </source>
</evidence>
<feature type="signal peptide" evidence="1">
    <location>
        <begin position="1"/>
        <end position="18"/>
    </location>
</feature>
<feature type="chain" id="PRO_5006668432" description="Glycine rich protein" evidence="1">
    <location>
        <begin position="19"/>
        <end position="151"/>
    </location>
</feature>
<gene>
    <name evidence="2" type="ORF">AMK59_3139</name>
</gene>
<keyword evidence="3" id="KW-1185">Reference proteome</keyword>
<comment type="caution">
    <text evidence="2">The sequence shown here is derived from an EMBL/GenBank/DDBJ whole genome shotgun (WGS) entry which is preliminary data.</text>
</comment>
<reference evidence="2 3" key="1">
    <citation type="submission" date="2015-09" db="EMBL/GenBank/DDBJ databases">
        <title>Draft genome of the scarab beetle Oryctes borbonicus.</title>
        <authorList>
            <person name="Meyer J.M."/>
            <person name="Markov G.V."/>
            <person name="Baskaran P."/>
            <person name="Herrmann M."/>
            <person name="Sommer R.J."/>
            <person name="Roedelsperger C."/>
        </authorList>
    </citation>
    <scope>NUCLEOTIDE SEQUENCE [LARGE SCALE GENOMIC DNA]</scope>
    <source>
        <strain evidence="2">OB123</strain>
        <tissue evidence="2">Whole animal</tissue>
    </source>
</reference>
<evidence type="ECO:0000313" key="2">
    <source>
        <dbReference type="EMBL" id="KRT83346.1"/>
    </source>
</evidence>
<name>A0A0T6B7N5_9SCAR</name>
<organism evidence="2 3">
    <name type="scientific">Oryctes borbonicus</name>
    <dbReference type="NCBI Taxonomy" id="1629725"/>
    <lineage>
        <taxon>Eukaryota</taxon>
        <taxon>Metazoa</taxon>
        <taxon>Ecdysozoa</taxon>
        <taxon>Arthropoda</taxon>
        <taxon>Hexapoda</taxon>
        <taxon>Insecta</taxon>
        <taxon>Pterygota</taxon>
        <taxon>Neoptera</taxon>
        <taxon>Endopterygota</taxon>
        <taxon>Coleoptera</taxon>
        <taxon>Polyphaga</taxon>
        <taxon>Scarabaeiformia</taxon>
        <taxon>Scarabaeidae</taxon>
        <taxon>Dynastinae</taxon>
        <taxon>Oryctes</taxon>
    </lineage>
</organism>
<sequence length="151" mass="13765">MNSLTAIAFACLAVFANAKPSGHGAGVVIQGASAGGVVIPGHGAWGGHGGLGGWAGHGAWGGWGGHGVDAVVAPGVAVVGPAASAAGHGLGLGLGLGLGWGGHGVGAGHGVAVVGPGTVPAAIVGPSGKVVADGLYGVGHGSFGHGGHGHW</sequence>
<protein>
    <recommendedName>
        <fullName evidence="4">Glycine rich protein</fullName>
    </recommendedName>
</protein>
<evidence type="ECO:0000313" key="3">
    <source>
        <dbReference type="Proteomes" id="UP000051574"/>
    </source>
</evidence>
<dbReference type="EMBL" id="LJIG01009305">
    <property type="protein sequence ID" value="KRT83346.1"/>
    <property type="molecule type" value="Genomic_DNA"/>
</dbReference>
<keyword evidence="1" id="KW-0732">Signal</keyword>